<evidence type="ECO:0000256" key="1">
    <source>
        <dbReference type="SAM" id="Phobius"/>
    </source>
</evidence>
<keyword evidence="1" id="KW-0812">Transmembrane</keyword>
<gene>
    <name evidence="2" type="ORF">BDP27DRAFT_1324665</name>
</gene>
<proteinExistence type="predicted"/>
<protein>
    <submittedName>
        <fullName evidence="2">Uncharacterized protein</fullName>
    </submittedName>
</protein>
<feature type="transmembrane region" description="Helical" evidence="1">
    <location>
        <begin position="12"/>
        <end position="36"/>
    </location>
</feature>
<keyword evidence="1" id="KW-0472">Membrane</keyword>
<comment type="caution">
    <text evidence="2">The sequence shown here is derived from an EMBL/GenBank/DDBJ whole genome shotgun (WGS) entry which is preliminary data.</text>
</comment>
<reference evidence="2" key="1">
    <citation type="submission" date="2020-11" db="EMBL/GenBank/DDBJ databases">
        <authorList>
            <consortium name="DOE Joint Genome Institute"/>
            <person name="Ahrendt S."/>
            <person name="Riley R."/>
            <person name="Andreopoulos W."/>
            <person name="Labutti K."/>
            <person name="Pangilinan J."/>
            <person name="Ruiz-Duenas F.J."/>
            <person name="Barrasa J.M."/>
            <person name="Sanchez-Garcia M."/>
            <person name="Camarero S."/>
            <person name="Miyauchi S."/>
            <person name="Serrano A."/>
            <person name="Linde D."/>
            <person name="Babiker R."/>
            <person name="Drula E."/>
            <person name="Ayuso-Fernandez I."/>
            <person name="Pacheco R."/>
            <person name="Padilla G."/>
            <person name="Ferreira P."/>
            <person name="Barriuso J."/>
            <person name="Kellner H."/>
            <person name="Castanera R."/>
            <person name="Alfaro M."/>
            <person name="Ramirez L."/>
            <person name="Pisabarro A.G."/>
            <person name="Kuo A."/>
            <person name="Tritt A."/>
            <person name="Lipzen A."/>
            <person name="He G."/>
            <person name="Yan M."/>
            <person name="Ng V."/>
            <person name="Cullen D."/>
            <person name="Martin F."/>
            <person name="Rosso M.-N."/>
            <person name="Henrissat B."/>
            <person name="Hibbett D."/>
            <person name="Martinez A.T."/>
            <person name="Grigoriev I.V."/>
        </authorList>
    </citation>
    <scope>NUCLEOTIDE SEQUENCE</scope>
    <source>
        <strain evidence="2">AH 40177</strain>
    </source>
</reference>
<evidence type="ECO:0000313" key="2">
    <source>
        <dbReference type="EMBL" id="KAF9069826.1"/>
    </source>
</evidence>
<dbReference type="Proteomes" id="UP000772434">
    <property type="component" value="Unassembled WGS sequence"/>
</dbReference>
<keyword evidence="3" id="KW-1185">Reference proteome</keyword>
<organism evidence="2 3">
    <name type="scientific">Rhodocollybia butyracea</name>
    <dbReference type="NCBI Taxonomy" id="206335"/>
    <lineage>
        <taxon>Eukaryota</taxon>
        <taxon>Fungi</taxon>
        <taxon>Dikarya</taxon>
        <taxon>Basidiomycota</taxon>
        <taxon>Agaricomycotina</taxon>
        <taxon>Agaricomycetes</taxon>
        <taxon>Agaricomycetidae</taxon>
        <taxon>Agaricales</taxon>
        <taxon>Marasmiineae</taxon>
        <taxon>Omphalotaceae</taxon>
        <taxon>Rhodocollybia</taxon>
    </lineage>
</organism>
<dbReference type="EMBL" id="JADNRY010000046">
    <property type="protein sequence ID" value="KAF9069826.1"/>
    <property type="molecule type" value="Genomic_DNA"/>
</dbReference>
<name>A0A9P5U8A3_9AGAR</name>
<dbReference type="AlphaFoldDB" id="A0A9P5U8A3"/>
<accession>A0A9P5U8A3</accession>
<sequence length="63" mass="7334">MPKIPERIELFFYVWLHIVLFEGALYILIAGCMMSPEASWGYSSPFWPLYAGPQAWAFIPHNE</sequence>
<evidence type="ECO:0000313" key="3">
    <source>
        <dbReference type="Proteomes" id="UP000772434"/>
    </source>
</evidence>
<keyword evidence="1" id="KW-1133">Transmembrane helix</keyword>